<organism evidence="2 3">
    <name type="scientific">Linderina pennispora</name>
    <dbReference type="NCBI Taxonomy" id="61395"/>
    <lineage>
        <taxon>Eukaryota</taxon>
        <taxon>Fungi</taxon>
        <taxon>Fungi incertae sedis</taxon>
        <taxon>Zoopagomycota</taxon>
        <taxon>Kickxellomycotina</taxon>
        <taxon>Kickxellomycetes</taxon>
        <taxon>Kickxellales</taxon>
        <taxon>Kickxellaceae</taxon>
        <taxon>Linderina</taxon>
    </lineage>
</organism>
<comment type="caution">
    <text evidence="2">The sequence shown here is derived from an EMBL/GenBank/DDBJ whole genome shotgun (WGS) entry which is preliminary data.</text>
</comment>
<gene>
    <name evidence="2" type="ORF">DL89DRAFT_316804</name>
</gene>
<dbReference type="AlphaFoldDB" id="A0A1Y1W758"/>
<feature type="transmembrane region" description="Helical" evidence="1">
    <location>
        <begin position="53"/>
        <end position="77"/>
    </location>
</feature>
<dbReference type="OrthoDB" id="5534832at2759"/>
<dbReference type="EMBL" id="MCFD01000007">
    <property type="protein sequence ID" value="ORX69373.1"/>
    <property type="molecule type" value="Genomic_DNA"/>
</dbReference>
<keyword evidence="1" id="KW-0812">Transmembrane</keyword>
<keyword evidence="1" id="KW-0472">Membrane</keyword>
<dbReference type="RefSeq" id="XP_040743061.1">
    <property type="nucleotide sequence ID" value="XM_040891073.1"/>
</dbReference>
<name>A0A1Y1W758_9FUNG</name>
<evidence type="ECO:0000313" key="2">
    <source>
        <dbReference type="EMBL" id="ORX69373.1"/>
    </source>
</evidence>
<accession>A0A1Y1W758</accession>
<protein>
    <submittedName>
        <fullName evidence="2">Uncharacterized protein</fullName>
    </submittedName>
</protein>
<proteinExistence type="predicted"/>
<dbReference type="Proteomes" id="UP000193922">
    <property type="component" value="Unassembled WGS sequence"/>
</dbReference>
<feature type="transmembrane region" description="Helical" evidence="1">
    <location>
        <begin position="170"/>
        <end position="188"/>
    </location>
</feature>
<keyword evidence="1" id="KW-1133">Transmembrane helix</keyword>
<sequence length="257" mass="29804">MGSVLMLGDCLFRACCGWIIWLRALCRFVFFCTVVFRNYALDRIFVQGKTYRSWSMLTPVGGLAISLTVFCVVAQAVPDCLTVIYLDFYESCHYVYGFRYTCIALNWGMWSLCLVITWCCRNIQICFNEYHESLATVILHLLDYQKMTLAHCYLPDYALHDWQCGLAASYDLLLTLVAIWIVLLYPMYQCLFHHEGYLQVWLKRLSQDGLRREYEVQGSTSNELKQFTGSAKLVRSTACNQAYDASPQCTLYRSLRL</sequence>
<dbReference type="GeneID" id="63807721"/>
<feature type="transmembrane region" description="Helical" evidence="1">
    <location>
        <begin position="97"/>
        <end position="120"/>
    </location>
</feature>
<feature type="transmembrane region" description="Helical" evidence="1">
    <location>
        <begin position="20"/>
        <end position="41"/>
    </location>
</feature>
<evidence type="ECO:0000313" key="3">
    <source>
        <dbReference type="Proteomes" id="UP000193922"/>
    </source>
</evidence>
<reference evidence="2 3" key="1">
    <citation type="submission" date="2016-07" db="EMBL/GenBank/DDBJ databases">
        <title>Pervasive Adenine N6-methylation of Active Genes in Fungi.</title>
        <authorList>
            <consortium name="DOE Joint Genome Institute"/>
            <person name="Mondo S.J."/>
            <person name="Dannebaum R.O."/>
            <person name="Kuo R.C."/>
            <person name="Labutti K."/>
            <person name="Haridas S."/>
            <person name="Kuo A."/>
            <person name="Salamov A."/>
            <person name="Ahrendt S.R."/>
            <person name="Lipzen A."/>
            <person name="Sullivan W."/>
            <person name="Andreopoulos W.B."/>
            <person name="Clum A."/>
            <person name="Lindquist E."/>
            <person name="Daum C."/>
            <person name="Ramamoorthy G.K."/>
            <person name="Gryganskyi A."/>
            <person name="Culley D."/>
            <person name="Magnuson J.K."/>
            <person name="James T.Y."/>
            <person name="O'Malley M.A."/>
            <person name="Stajich J.E."/>
            <person name="Spatafora J.W."/>
            <person name="Visel A."/>
            <person name="Grigoriev I.V."/>
        </authorList>
    </citation>
    <scope>NUCLEOTIDE SEQUENCE [LARGE SCALE GENOMIC DNA]</scope>
    <source>
        <strain evidence="2 3">ATCC 12442</strain>
    </source>
</reference>
<evidence type="ECO:0000256" key="1">
    <source>
        <dbReference type="SAM" id="Phobius"/>
    </source>
</evidence>
<keyword evidence="3" id="KW-1185">Reference proteome</keyword>